<comment type="caution">
    <text evidence="1">The sequence shown here is derived from an EMBL/GenBank/DDBJ whole genome shotgun (WGS) entry which is preliminary data.</text>
</comment>
<gene>
    <name evidence="1" type="ORF">BV22DRAFT_1194968</name>
</gene>
<accession>A0ACB8BIL7</accession>
<organism evidence="1 2">
    <name type="scientific">Leucogyrophana mollusca</name>
    <dbReference type="NCBI Taxonomy" id="85980"/>
    <lineage>
        <taxon>Eukaryota</taxon>
        <taxon>Fungi</taxon>
        <taxon>Dikarya</taxon>
        <taxon>Basidiomycota</taxon>
        <taxon>Agaricomycotina</taxon>
        <taxon>Agaricomycetes</taxon>
        <taxon>Agaricomycetidae</taxon>
        <taxon>Boletales</taxon>
        <taxon>Boletales incertae sedis</taxon>
        <taxon>Leucogyrophana</taxon>
    </lineage>
</organism>
<dbReference type="EMBL" id="MU266397">
    <property type="protein sequence ID" value="KAH7925660.1"/>
    <property type="molecule type" value="Genomic_DNA"/>
</dbReference>
<evidence type="ECO:0000313" key="1">
    <source>
        <dbReference type="EMBL" id="KAH7925660.1"/>
    </source>
</evidence>
<keyword evidence="2" id="KW-1185">Reference proteome</keyword>
<dbReference type="Proteomes" id="UP000790709">
    <property type="component" value="Unassembled WGS sequence"/>
</dbReference>
<name>A0ACB8BIL7_9AGAM</name>
<proteinExistence type="predicted"/>
<protein>
    <submittedName>
        <fullName evidence="1">Uncharacterized protein</fullName>
    </submittedName>
</protein>
<sequence length="571" mass="63671">MESENGDVIQAIIRKHPGYQKFITHISALTESYLPSFIHITDTNNLRLTSSVLDALFGNASSMPDYPPIHYAHINAVACFNTRLFFDTVLNSLSNWKVSWENGCRNWPGDDTQRFNDTVDSFFHGLRILRAQTPQGPSTAAKGKEKEKDIEPAQEEPVMILVVEKAERLAENLPELIVPLSRLAELASNLRSSLFFMSQVRISVAFLSSVRWEDIKPPLGASPDPYCIDVEPPNKEDCIQRLVSVFRSVCLARQASNVTDKTYHPALLPLYEHYAAVVYSVCGLYTRDPNELQYIAAARWPGFVKPVLAEHERVVAESRSQEPSGEDTEGELDVDLIPPTEEARMRLTRYFTPSLTAALDVLYPRLTNAAEWAMEHDPDLEAMSTGTRRSDHVKRATETSNLGVNNLPRMSKFILIAAFLASTNPAKSDMRMFGRGADERKKRRRKGGSPKKSRSQSAVAKIPQRLLGPAAFPLDRLLAILGALLEENDVETRPHAAEYKLSGEYTEMEVGRAQVYAAISELTSTRSLHRMTAPDRLDGPPMFKCGISYEVALALAKGLGVPLSDLMWDPA</sequence>
<evidence type="ECO:0000313" key="2">
    <source>
        <dbReference type="Proteomes" id="UP000790709"/>
    </source>
</evidence>
<reference evidence="1" key="1">
    <citation type="journal article" date="2021" name="New Phytol.">
        <title>Evolutionary innovations through gain and loss of genes in the ectomycorrhizal Boletales.</title>
        <authorList>
            <person name="Wu G."/>
            <person name="Miyauchi S."/>
            <person name="Morin E."/>
            <person name="Kuo A."/>
            <person name="Drula E."/>
            <person name="Varga T."/>
            <person name="Kohler A."/>
            <person name="Feng B."/>
            <person name="Cao Y."/>
            <person name="Lipzen A."/>
            <person name="Daum C."/>
            <person name="Hundley H."/>
            <person name="Pangilinan J."/>
            <person name="Johnson J."/>
            <person name="Barry K."/>
            <person name="LaButti K."/>
            <person name="Ng V."/>
            <person name="Ahrendt S."/>
            <person name="Min B."/>
            <person name="Choi I.G."/>
            <person name="Park H."/>
            <person name="Plett J.M."/>
            <person name="Magnuson J."/>
            <person name="Spatafora J.W."/>
            <person name="Nagy L.G."/>
            <person name="Henrissat B."/>
            <person name="Grigoriev I.V."/>
            <person name="Yang Z.L."/>
            <person name="Xu J."/>
            <person name="Martin F.M."/>
        </authorList>
    </citation>
    <scope>NUCLEOTIDE SEQUENCE</scope>
    <source>
        <strain evidence="1">KUC20120723A-06</strain>
    </source>
</reference>